<evidence type="ECO:0000256" key="12">
    <source>
        <dbReference type="ARBA" id="ARBA00023295"/>
    </source>
</evidence>
<dbReference type="SUPFAM" id="SSF57716">
    <property type="entry name" value="Glucocorticoid receptor-like (DNA-binding domain)"/>
    <property type="match status" value="1"/>
</dbReference>
<accession>A0A2S3ZKD1</accession>
<organism evidence="17 18">
    <name type="scientific">Cryobacterium zongtaii</name>
    <dbReference type="NCBI Taxonomy" id="1259217"/>
    <lineage>
        <taxon>Bacteria</taxon>
        <taxon>Bacillati</taxon>
        <taxon>Actinomycetota</taxon>
        <taxon>Actinomycetes</taxon>
        <taxon>Micrococcales</taxon>
        <taxon>Microbacteriaceae</taxon>
        <taxon>Cryobacterium</taxon>
    </lineage>
</organism>
<evidence type="ECO:0000256" key="2">
    <source>
        <dbReference type="ARBA" id="ARBA00012720"/>
    </source>
</evidence>
<dbReference type="GO" id="GO:0008270">
    <property type="term" value="F:zinc ion binding"/>
    <property type="evidence" value="ECO:0007669"/>
    <property type="project" value="UniProtKB-KW"/>
</dbReference>
<feature type="region of interest" description="Disordered" evidence="14">
    <location>
        <begin position="145"/>
        <end position="168"/>
    </location>
</feature>
<evidence type="ECO:0000259" key="16">
    <source>
        <dbReference type="PROSITE" id="PS51068"/>
    </source>
</evidence>
<dbReference type="SUPFAM" id="SSF46946">
    <property type="entry name" value="S13-like H2TH domain"/>
    <property type="match status" value="1"/>
</dbReference>
<dbReference type="GO" id="GO:0006284">
    <property type="term" value="P:base-excision repair"/>
    <property type="evidence" value="ECO:0007669"/>
    <property type="project" value="InterPro"/>
</dbReference>
<keyword evidence="10" id="KW-0456">Lyase</keyword>
<feature type="domain" description="FPG-type" evidence="15">
    <location>
        <begin position="245"/>
        <end position="284"/>
    </location>
</feature>
<reference evidence="17 18" key="1">
    <citation type="submission" date="2018-01" db="EMBL/GenBank/DDBJ databases">
        <title>Cryobacterium sp. nov., from glaciers in China.</title>
        <authorList>
            <person name="Liu Q."/>
            <person name="Xin Y.-H."/>
        </authorList>
    </citation>
    <scope>NUCLEOTIDE SEQUENCE [LARGE SCALE GENOMIC DNA]</scope>
    <source>
        <strain evidence="17 18">TMN-42</strain>
    </source>
</reference>
<dbReference type="InterPro" id="IPR000214">
    <property type="entry name" value="Znf_DNA_glyclase/AP_lyase"/>
</dbReference>
<dbReference type="PROSITE" id="PS51068">
    <property type="entry name" value="FPG_CAT"/>
    <property type="match status" value="1"/>
</dbReference>
<feature type="domain" description="Formamidopyrimidine-DNA glycosylase catalytic" evidence="16">
    <location>
        <begin position="2"/>
        <end position="101"/>
    </location>
</feature>
<feature type="compositionally biased region" description="Low complexity" evidence="14">
    <location>
        <begin position="145"/>
        <end position="161"/>
    </location>
</feature>
<dbReference type="SMART" id="SM00898">
    <property type="entry name" value="Fapy_DNA_glyco"/>
    <property type="match status" value="1"/>
</dbReference>
<evidence type="ECO:0000256" key="3">
    <source>
        <dbReference type="ARBA" id="ARBA00022723"/>
    </source>
</evidence>
<dbReference type="RefSeq" id="WP_103459420.1">
    <property type="nucleotide sequence ID" value="NZ_PPXD01000005.1"/>
</dbReference>
<dbReference type="Gene3D" id="1.10.8.50">
    <property type="match status" value="1"/>
</dbReference>
<keyword evidence="3" id="KW-0479">Metal-binding</keyword>
<evidence type="ECO:0000256" key="14">
    <source>
        <dbReference type="SAM" id="MobiDB-lite"/>
    </source>
</evidence>
<protein>
    <recommendedName>
        <fullName evidence="2">DNA-(apurinic or apyrimidinic site) lyase</fullName>
        <ecNumber evidence="2">4.2.99.18</ecNumber>
    </recommendedName>
</protein>
<evidence type="ECO:0000256" key="11">
    <source>
        <dbReference type="ARBA" id="ARBA00023268"/>
    </source>
</evidence>
<dbReference type="PANTHER" id="PTHR42697:SF1">
    <property type="entry name" value="ENDONUCLEASE 8"/>
    <property type="match status" value="1"/>
</dbReference>
<evidence type="ECO:0000256" key="6">
    <source>
        <dbReference type="ARBA" id="ARBA00022801"/>
    </source>
</evidence>
<dbReference type="InterPro" id="IPR044090">
    <property type="entry name" value="Nei2_N"/>
</dbReference>
<keyword evidence="9" id="KW-0234">DNA repair</keyword>
<dbReference type="SUPFAM" id="SSF81624">
    <property type="entry name" value="N-terminal domain of MutM-like DNA repair proteins"/>
    <property type="match status" value="1"/>
</dbReference>
<dbReference type="InterPro" id="IPR035937">
    <property type="entry name" value="FPG_N"/>
</dbReference>
<dbReference type="Gene3D" id="3.20.190.10">
    <property type="entry name" value="MutM-like, N-terminal"/>
    <property type="match status" value="1"/>
</dbReference>
<keyword evidence="6" id="KW-0378">Hydrolase</keyword>
<evidence type="ECO:0000256" key="5">
    <source>
        <dbReference type="ARBA" id="ARBA00022771"/>
    </source>
</evidence>
<comment type="similarity">
    <text evidence="1">Belongs to the FPG family.</text>
</comment>
<name>A0A2S3ZKD1_9MICO</name>
<evidence type="ECO:0000256" key="8">
    <source>
        <dbReference type="ARBA" id="ARBA00023125"/>
    </source>
</evidence>
<dbReference type="CDD" id="cd08971">
    <property type="entry name" value="AcNei2_N"/>
    <property type="match status" value="1"/>
</dbReference>
<gene>
    <name evidence="17" type="ORF">C3B61_02385</name>
</gene>
<sequence length="284" mass="31108">MPEGDTVYRSARSLDDALHGATLTRCDIRVPAFATVDLTGQTVHEVISRGKHLVAHVGETSIHSHLKMEGTWHLYRHGTKWQRPAFQARIVLETADWVAVGFELGTLELFPTPEDEQHLGYLGPDLLGPNWDAAEAVRRLRVAGDSAAGDSTAGDSTAGDSTAEDSAAGDRPVAVALGDQRNLAGLGNVYVNELCFLRGLLPTRPIAEVTDVDGLVALAHRLITANRDRSERTTTGNLRRGARTFVYGRERQPCRRCGTSIRSGRLGRSELEQRVTYWCPRCQT</sequence>
<evidence type="ECO:0000256" key="13">
    <source>
        <dbReference type="PROSITE-ProRule" id="PRU00391"/>
    </source>
</evidence>
<evidence type="ECO:0000313" key="17">
    <source>
        <dbReference type="EMBL" id="POH68779.1"/>
    </source>
</evidence>
<evidence type="ECO:0000313" key="18">
    <source>
        <dbReference type="Proteomes" id="UP000237340"/>
    </source>
</evidence>
<keyword evidence="4" id="KW-0227">DNA damage</keyword>
<dbReference type="InterPro" id="IPR012319">
    <property type="entry name" value="FPG_cat"/>
</dbReference>
<keyword evidence="5 13" id="KW-0863">Zinc-finger</keyword>
<dbReference type="PANTHER" id="PTHR42697">
    <property type="entry name" value="ENDONUCLEASE 8"/>
    <property type="match status" value="1"/>
</dbReference>
<keyword evidence="12" id="KW-0326">Glycosidase</keyword>
<evidence type="ECO:0000256" key="9">
    <source>
        <dbReference type="ARBA" id="ARBA00023204"/>
    </source>
</evidence>
<comment type="caution">
    <text evidence="17">The sequence shown here is derived from an EMBL/GenBank/DDBJ whole genome shotgun (WGS) entry which is preliminary data.</text>
</comment>
<dbReference type="Pfam" id="PF01149">
    <property type="entry name" value="Fapy_DNA_glyco"/>
    <property type="match status" value="1"/>
</dbReference>
<dbReference type="GO" id="GO:0003684">
    <property type="term" value="F:damaged DNA binding"/>
    <property type="evidence" value="ECO:0007669"/>
    <property type="project" value="InterPro"/>
</dbReference>
<evidence type="ECO:0000256" key="10">
    <source>
        <dbReference type="ARBA" id="ARBA00023239"/>
    </source>
</evidence>
<dbReference type="InterPro" id="IPR010979">
    <property type="entry name" value="Ribosomal_uS13-like_H2TH"/>
</dbReference>
<dbReference type="GO" id="GO:0000703">
    <property type="term" value="F:oxidized pyrimidine nucleobase lesion DNA N-glycosylase activity"/>
    <property type="evidence" value="ECO:0007669"/>
    <property type="project" value="TreeGrafter"/>
</dbReference>
<dbReference type="GO" id="GO:0140078">
    <property type="term" value="F:class I DNA-(apurinic or apyrimidinic site) endonuclease activity"/>
    <property type="evidence" value="ECO:0007669"/>
    <property type="project" value="UniProtKB-EC"/>
</dbReference>
<dbReference type="AlphaFoldDB" id="A0A2S3ZKD1"/>
<keyword evidence="18" id="KW-1185">Reference proteome</keyword>
<evidence type="ECO:0000259" key="15">
    <source>
        <dbReference type="PROSITE" id="PS51066"/>
    </source>
</evidence>
<evidence type="ECO:0000256" key="7">
    <source>
        <dbReference type="ARBA" id="ARBA00022833"/>
    </source>
</evidence>
<dbReference type="Proteomes" id="UP000237340">
    <property type="component" value="Unassembled WGS sequence"/>
</dbReference>
<keyword evidence="8" id="KW-0238">DNA-binding</keyword>
<proteinExistence type="inferred from homology"/>
<dbReference type="SMART" id="SM01232">
    <property type="entry name" value="H2TH"/>
    <property type="match status" value="1"/>
</dbReference>
<evidence type="ECO:0000256" key="1">
    <source>
        <dbReference type="ARBA" id="ARBA00009409"/>
    </source>
</evidence>
<evidence type="ECO:0000256" key="4">
    <source>
        <dbReference type="ARBA" id="ARBA00022763"/>
    </source>
</evidence>
<keyword evidence="7" id="KW-0862">Zinc</keyword>
<dbReference type="EC" id="4.2.99.18" evidence="2"/>
<dbReference type="InterPro" id="IPR015886">
    <property type="entry name" value="H2TH_FPG"/>
</dbReference>
<keyword evidence="11" id="KW-0511">Multifunctional enzyme</keyword>
<dbReference type="EMBL" id="PPXD01000005">
    <property type="protein sequence ID" value="POH68779.1"/>
    <property type="molecule type" value="Genomic_DNA"/>
</dbReference>
<dbReference type="PROSITE" id="PS51066">
    <property type="entry name" value="ZF_FPG_2"/>
    <property type="match status" value="1"/>
</dbReference>